<dbReference type="InterPro" id="IPR050095">
    <property type="entry name" value="ECF_ABC_transporter_ATP-bd"/>
</dbReference>
<dbReference type="SMART" id="SM00382">
    <property type="entry name" value="AAA"/>
    <property type="match status" value="1"/>
</dbReference>
<evidence type="ECO:0000256" key="2">
    <source>
        <dbReference type="ARBA" id="ARBA00022448"/>
    </source>
</evidence>
<evidence type="ECO:0000256" key="3">
    <source>
        <dbReference type="ARBA" id="ARBA00022741"/>
    </source>
</evidence>
<keyword evidence="4 7" id="KW-0067">ATP-binding</keyword>
<dbReference type="Gene3D" id="3.40.50.300">
    <property type="entry name" value="P-loop containing nucleotide triphosphate hydrolases"/>
    <property type="match status" value="1"/>
</dbReference>
<dbReference type="Pfam" id="PF00005">
    <property type="entry name" value="ABC_tran"/>
    <property type="match status" value="1"/>
</dbReference>
<accession>A0ABX5J8W9</accession>
<dbReference type="RefSeq" id="WP_069330578.1">
    <property type="nucleotide sequence ID" value="NZ_MABH01000046.1"/>
</dbReference>
<dbReference type="InterPro" id="IPR003439">
    <property type="entry name" value="ABC_transporter-like_ATP-bd"/>
</dbReference>
<sequence length="258" mass="27849">MSPLLGLDGLHLLRDGRRVLDGASLALHPGERLAILGANGSGKTTLLRTLVGLERPAAGRVLLFGADCRSEAQFRSARRRMGFLFQDSDDQLFCPTVLEDVAFGPLNLGLSDRQARATAMEALVALGLALLADRVTHRLSGGEKRLVCLAGLLAMRPEVLLLDEPTNGVDAENGRRLRAALAAFEGAMILVSHDEGLVADVATRAMELRDGRLAPRPILSPSAARKSEKNGPDRQRDERDDRHASEPEEDEPAHPAHQ</sequence>
<gene>
    <name evidence="7" type="ORF">C8J29_104212</name>
</gene>
<organism evidence="7 8">
    <name type="scientific">Cereibacter johrii</name>
    <dbReference type="NCBI Taxonomy" id="445629"/>
    <lineage>
        <taxon>Bacteria</taxon>
        <taxon>Pseudomonadati</taxon>
        <taxon>Pseudomonadota</taxon>
        <taxon>Alphaproteobacteria</taxon>
        <taxon>Rhodobacterales</taxon>
        <taxon>Paracoccaceae</taxon>
        <taxon>Cereibacter</taxon>
    </lineage>
</organism>
<evidence type="ECO:0000256" key="5">
    <source>
        <dbReference type="SAM" id="MobiDB-lite"/>
    </source>
</evidence>
<evidence type="ECO:0000256" key="1">
    <source>
        <dbReference type="ARBA" id="ARBA00005417"/>
    </source>
</evidence>
<dbReference type="InterPro" id="IPR003593">
    <property type="entry name" value="AAA+_ATPase"/>
</dbReference>
<dbReference type="PROSITE" id="PS50893">
    <property type="entry name" value="ABC_TRANSPORTER_2"/>
    <property type="match status" value="1"/>
</dbReference>
<keyword evidence="8" id="KW-1185">Reference proteome</keyword>
<dbReference type="SUPFAM" id="SSF52540">
    <property type="entry name" value="P-loop containing nucleoside triphosphate hydrolases"/>
    <property type="match status" value="1"/>
</dbReference>
<name>A0ABX5J8W9_9RHOB</name>
<dbReference type="Proteomes" id="UP000240800">
    <property type="component" value="Unassembled WGS sequence"/>
</dbReference>
<dbReference type="GO" id="GO:0005524">
    <property type="term" value="F:ATP binding"/>
    <property type="evidence" value="ECO:0007669"/>
    <property type="project" value="UniProtKB-KW"/>
</dbReference>
<dbReference type="InterPro" id="IPR027417">
    <property type="entry name" value="P-loop_NTPase"/>
</dbReference>
<reference evidence="7 8" key="1">
    <citation type="submission" date="2018-04" db="EMBL/GenBank/DDBJ databases">
        <title>Genomic Encyclopedia of Type Strains, Phase III (KMG-III): the genomes of soil and plant-associated and newly described type strains.</title>
        <authorList>
            <person name="Whitman W."/>
        </authorList>
    </citation>
    <scope>NUCLEOTIDE SEQUENCE [LARGE SCALE GENOMIC DNA]</scope>
    <source>
        <strain evidence="7 8">JA192</strain>
    </source>
</reference>
<dbReference type="InterPro" id="IPR015856">
    <property type="entry name" value="ABC_transpr_CbiO/EcfA_su"/>
</dbReference>
<evidence type="ECO:0000313" key="8">
    <source>
        <dbReference type="Proteomes" id="UP000240800"/>
    </source>
</evidence>
<evidence type="ECO:0000313" key="7">
    <source>
        <dbReference type="EMBL" id="PTM78255.1"/>
    </source>
</evidence>
<protein>
    <submittedName>
        <fullName evidence="7">Cobalt/nickel transport system ATP-binding protein</fullName>
    </submittedName>
</protein>
<keyword evidence="2" id="KW-0813">Transport</keyword>
<evidence type="ECO:0000256" key="4">
    <source>
        <dbReference type="ARBA" id="ARBA00022840"/>
    </source>
</evidence>
<dbReference type="PANTHER" id="PTHR43553:SF24">
    <property type="entry name" value="ENERGY-COUPLING FACTOR TRANSPORTER ATP-BINDING PROTEIN ECFA1"/>
    <property type="match status" value="1"/>
</dbReference>
<comment type="caution">
    <text evidence="7">The sequence shown here is derived from an EMBL/GenBank/DDBJ whole genome shotgun (WGS) entry which is preliminary data.</text>
</comment>
<feature type="region of interest" description="Disordered" evidence="5">
    <location>
        <begin position="212"/>
        <end position="258"/>
    </location>
</feature>
<dbReference type="CDD" id="cd03225">
    <property type="entry name" value="ABC_cobalt_CbiO_domain1"/>
    <property type="match status" value="1"/>
</dbReference>
<dbReference type="PROSITE" id="PS00211">
    <property type="entry name" value="ABC_TRANSPORTER_1"/>
    <property type="match status" value="1"/>
</dbReference>
<feature type="compositionally biased region" description="Basic and acidic residues" evidence="5">
    <location>
        <begin position="225"/>
        <end position="246"/>
    </location>
</feature>
<dbReference type="PANTHER" id="PTHR43553">
    <property type="entry name" value="HEAVY METAL TRANSPORTER"/>
    <property type="match status" value="1"/>
</dbReference>
<evidence type="ECO:0000259" key="6">
    <source>
        <dbReference type="PROSITE" id="PS50893"/>
    </source>
</evidence>
<feature type="domain" description="ABC transporter" evidence="6">
    <location>
        <begin position="5"/>
        <end position="235"/>
    </location>
</feature>
<proteinExistence type="inferred from homology"/>
<comment type="similarity">
    <text evidence="1">Belongs to the ABC transporter superfamily.</text>
</comment>
<dbReference type="InterPro" id="IPR017871">
    <property type="entry name" value="ABC_transporter-like_CS"/>
</dbReference>
<dbReference type="EMBL" id="PZZW01000004">
    <property type="protein sequence ID" value="PTM78255.1"/>
    <property type="molecule type" value="Genomic_DNA"/>
</dbReference>
<keyword evidence="3" id="KW-0547">Nucleotide-binding</keyword>